<dbReference type="OrthoDB" id="1121808at2"/>
<sequence>MENINIKSQHGHLFTCNKCNKFHFEFNQIAIDFSSVKALENFQNYLIEINGEEFELLNIDTFYNRKIHIPFPNTAIKMVLSQNDLKELKVLVTNFINHYKRAQEDTRMLKNLSIISEKQLN</sequence>
<reference evidence="1 2" key="1">
    <citation type="submission" date="2017-05" db="EMBL/GenBank/DDBJ databases">
        <authorList>
            <person name="Varghese N."/>
            <person name="Submissions S."/>
        </authorList>
    </citation>
    <scope>NUCLEOTIDE SEQUENCE [LARGE SCALE GENOMIC DNA]</scope>
    <source>
        <strain evidence="1 2">DSM 27040</strain>
    </source>
</reference>
<dbReference type="AlphaFoldDB" id="A0A521D3V2"/>
<evidence type="ECO:0000313" key="1">
    <source>
        <dbReference type="EMBL" id="SMO66337.1"/>
    </source>
</evidence>
<name>A0A521D3V2_SACCC</name>
<dbReference type="Proteomes" id="UP000319040">
    <property type="component" value="Unassembled WGS sequence"/>
</dbReference>
<dbReference type="EMBL" id="FXTB01000004">
    <property type="protein sequence ID" value="SMO66337.1"/>
    <property type="molecule type" value="Genomic_DNA"/>
</dbReference>
<dbReference type="RefSeq" id="WP_142533338.1">
    <property type="nucleotide sequence ID" value="NZ_FXTB01000004.1"/>
</dbReference>
<protein>
    <submittedName>
        <fullName evidence="1">Uncharacterized protein</fullName>
    </submittedName>
</protein>
<dbReference type="Pfam" id="PF20391">
    <property type="entry name" value="DUF6686"/>
    <property type="match status" value="1"/>
</dbReference>
<dbReference type="InterPro" id="IPR046508">
    <property type="entry name" value="DUF6686"/>
</dbReference>
<keyword evidence="2" id="KW-1185">Reference proteome</keyword>
<organism evidence="1 2">
    <name type="scientific">Saccharicrinis carchari</name>
    <dbReference type="NCBI Taxonomy" id="1168039"/>
    <lineage>
        <taxon>Bacteria</taxon>
        <taxon>Pseudomonadati</taxon>
        <taxon>Bacteroidota</taxon>
        <taxon>Bacteroidia</taxon>
        <taxon>Marinilabiliales</taxon>
        <taxon>Marinilabiliaceae</taxon>
        <taxon>Saccharicrinis</taxon>
    </lineage>
</organism>
<proteinExistence type="predicted"/>
<accession>A0A521D3V2</accession>
<gene>
    <name evidence="1" type="ORF">SAMN06265379_104189</name>
</gene>
<evidence type="ECO:0000313" key="2">
    <source>
        <dbReference type="Proteomes" id="UP000319040"/>
    </source>
</evidence>